<keyword evidence="2" id="KW-1185">Reference proteome</keyword>
<organism evidence="1 2">
    <name type="scientific">Aeromicrobium senzhongii</name>
    <dbReference type="NCBI Taxonomy" id="2663859"/>
    <lineage>
        <taxon>Bacteria</taxon>
        <taxon>Bacillati</taxon>
        <taxon>Actinomycetota</taxon>
        <taxon>Actinomycetes</taxon>
        <taxon>Propionibacteriales</taxon>
        <taxon>Nocardioidaceae</taxon>
        <taxon>Aeromicrobium</taxon>
    </lineage>
</organism>
<sequence length="82" mass="8733">MSSGVDELVGALRTAAQTVRSVTSSVAEELRALSAARDAAEAAMAERLAELDQSQGTWLRTRRVCRRGPGVSCVRMRGGRVS</sequence>
<accession>A0ABX6SVI8</accession>
<reference evidence="1 2" key="1">
    <citation type="submission" date="2020-08" db="EMBL/GenBank/DDBJ databases">
        <title>Novel species in genus Aeromicrobium.</title>
        <authorList>
            <person name="Zhang G."/>
        </authorList>
    </citation>
    <scope>NUCLEOTIDE SEQUENCE [LARGE SCALE GENOMIC DNA]</scope>
    <source>
        <strain evidence="2">zg-629</strain>
    </source>
</reference>
<dbReference type="RefSeq" id="WP_187411832.1">
    <property type="nucleotide sequence ID" value="NZ_CP060587.1"/>
</dbReference>
<protein>
    <submittedName>
        <fullName evidence="1">Uncharacterized protein</fullName>
    </submittedName>
</protein>
<name>A0ABX6SVI8_9ACTN</name>
<dbReference type="EMBL" id="CP060587">
    <property type="protein sequence ID" value="QNL95414.1"/>
    <property type="molecule type" value="Genomic_DNA"/>
</dbReference>
<dbReference type="Proteomes" id="UP000515871">
    <property type="component" value="Chromosome"/>
</dbReference>
<evidence type="ECO:0000313" key="2">
    <source>
        <dbReference type="Proteomes" id="UP000515871"/>
    </source>
</evidence>
<gene>
    <name evidence="1" type="ORF">H9L21_05680</name>
</gene>
<evidence type="ECO:0000313" key="1">
    <source>
        <dbReference type="EMBL" id="QNL95414.1"/>
    </source>
</evidence>
<proteinExistence type="predicted"/>